<evidence type="ECO:0000259" key="10">
    <source>
        <dbReference type="Pfam" id="PF00905"/>
    </source>
</evidence>
<dbReference type="Pfam" id="PF03717">
    <property type="entry name" value="PBP_dimer"/>
    <property type="match status" value="1"/>
</dbReference>
<proteinExistence type="inferred from homology"/>
<evidence type="ECO:0000256" key="4">
    <source>
        <dbReference type="ARBA" id="ARBA00012865"/>
    </source>
</evidence>
<feature type="domain" description="NTF2-like N-terminal transpeptidase" evidence="12">
    <location>
        <begin position="87"/>
        <end position="166"/>
    </location>
</feature>
<dbReference type="InterPro" id="IPR001460">
    <property type="entry name" value="PCN-bd_Tpept"/>
</dbReference>
<dbReference type="GO" id="GO:0071555">
    <property type="term" value="P:cell wall organization"/>
    <property type="evidence" value="ECO:0007669"/>
    <property type="project" value="TreeGrafter"/>
</dbReference>
<keyword evidence="8 9" id="KW-0046">Antibiotic resistance</keyword>
<evidence type="ECO:0000259" key="11">
    <source>
        <dbReference type="Pfam" id="PF03717"/>
    </source>
</evidence>
<dbReference type="InterPro" id="IPR002137">
    <property type="entry name" value="Beta-lactam_class-D_AS"/>
</dbReference>
<protein>
    <recommendedName>
        <fullName evidence="4 9">Beta-lactamase</fullName>
        <ecNumber evidence="4 9">3.5.2.6</ecNumber>
    </recommendedName>
</protein>
<evidence type="ECO:0000256" key="8">
    <source>
        <dbReference type="ARBA" id="ARBA00023251"/>
    </source>
</evidence>
<dbReference type="Gene3D" id="3.40.710.10">
    <property type="entry name" value="DD-peptidase/beta-lactamase superfamily"/>
    <property type="match status" value="1"/>
</dbReference>
<dbReference type="GO" id="GO:0008800">
    <property type="term" value="F:beta-lactamase activity"/>
    <property type="evidence" value="ECO:0007669"/>
    <property type="project" value="UniProtKB-UniRule"/>
</dbReference>
<dbReference type="PROSITE" id="PS00337">
    <property type="entry name" value="BETA_LACTAMASE_D"/>
    <property type="match status" value="1"/>
</dbReference>
<dbReference type="GO" id="GO:0071972">
    <property type="term" value="F:peptidoglycan L,D-transpeptidase activity"/>
    <property type="evidence" value="ECO:0007669"/>
    <property type="project" value="TreeGrafter"/>
</dbReference>
<keyword evidence="14" id="KW-1185">Reference proteome</keyword>
<gene>
    <name evidence="13" type="primary">pbpA_2</name>
    <name evidence="13" type="ORF">NCTC12967_03039</name>
</gene>
<keyword evidence="7" id="KW-0472">Membrane</keyword>
<dbReference type="InterPro" id="IPR036138">
    <property type="entry name" value="PBP_dimer_sf"/>
</dbReference>
<reference evidence="13 14" key="1">
    <citation type="submission" date="2018-12" db="EMBL/GenBank/DDBJ databases">
        <authorList>
            <consortium name="Pathogen Informatics"/>
        </authorList>
    </citation>
    <scope>NUCLEOTIDE SEQUENCE [LARGE SCALE GENOMIC DNA]</scope>
    <source>
        <strain evidence="13 14">NCTC12967</strain>
    </source>
</reference>
<feature type="domain" description="Penicillin-binding protein dimerisation" evidence="11">
    <location>
        <begin position="176"/>
        <end position="336"/>
    </location>
</feature>
<dbReference type="InterPro" id="IPR007887">
    <property type="entry name" value="MecA_N"/>
</dbReference>
<dbReference type="GO" id="GO:0046677">
    <property type="term" value="P:response to antibiotic"/>
    <property type="evidence" value="ECO:0007669"/>
    <property type="project" value="UniProtKB-UniRule"/>
</dbReference>
<evidence type="ECO:0000256" key="9">
    <source>
        <dbReference type="RuleBase" id="RU361140"/>
    </source>
</evidence>
<dbReference type="EC" id="3.5.2.6" evidence="4 9"/>
<dbReference type="InterPro" id="IPR050515">
    <property type="entry name" value="Beta-lactam/transpept"/>
</dbReference>
<evidence type="ECO:0000313" key="14">
    <source>
        <dbReference type="Proteomes" id="UP000273044"/>
    </source>
</evidence>
<dbReference type="GO" id="GO:0005886">
    <property type="term" value="C:plasma membrane"/>
    <property type="evidence" value="ECO:0007669"/>
    <property type="project" value="TreeGrafter"/>
</dbReference>
<dbReference type="PANTHER" id="PTHR30627">
    <property type="entry name" value="PEPTIDOGLYCAN D,D-TRANSPEPTIDASE"/>
    <property type="match status" value="1"/>
</dbReference>
<keyword evidence="6 9" id="KW-0378">Hydrolase</keyword>
<dbReference type="SUPFAM" id="SSF56519">
    <property type="entry name" value="Penicillin binding protein dimerisation domain"/>
    <property type="match status" value="1"/>
</dbReference>
<dbReference type="SUPFAM" id="SSF56601">
    <property type="entry name" value="beta-lactamase/transpeptidase-like"/>
    <property type="match status" value="1"/>
</dbReference>
<evidence type="ECO:0000256" key="6">
    <source>
        <dbReference type="ARBA" id="ARBA00022801"/>
    </source>
</evidence>
<dbReference type="GO" id="GO:0017001">
    <property type="term" value="P:antibiotic catabolic process"/>
    <property type="evidence" value="ECO:0007669"/>
    <property type="project" value="InterPro"/>
</dbReference>
<dbReference type="EMBL" id="LR134406">
    <property type="protein sequence ID" value="VEH71712.1"/>
    <property type="molecule type" value="Genomic_DNA"/>
</dbReference>
<evidence type="ECO:0000256" key="2">
    <source>
        <dbReference type="ARBA" id="ARBA00007171"/>
    </source>
</evidence>
<evidence type="ECO:0000256" key="1">
    <source>
        <dbReference type="ARBA" id="ARBA00004370"/>
    </source>
</evidence>
<sequence>MVGPGSLVAAKLWKGADVTMKTPRRAVLAAVTASALLFTGCSPGGSGQERDTPPDGVPAADDVVAGLAAGIQKLDLTGVALSTPPADATTELKTIFAGMDDITPTVEPAGIRYAADGKTATAHLNYTFPVGQEGWKYTTTVPLENADGSWQVTWSPTVVHEKLSATTRLRHQRSWPKRAAINDRDGVALVEERTVYQVGIDKSKSEESTWQAAATQLAQLLGVDAAEYTQKVLAGGPKQFVVAKTVSQDQVPSTVSSIPGAFVKESTASVAPSDTFAVGLLGRVGNPSKEQVEKSGGALMTSDMVGISGLQQRYDEQLRGAPKINIDVVGRSGQNVDPVSLFSQEASVGSSIQLSLDRAMQEKAESVLNSHVSSGIASLVVLDVKDGGVLAAANSKGAGEYPYATFGKYAPGSTFKIVSSLALLRSGLRADSVVQCPATMQIGDHTLKNYDGYPADKTGNITLTQAVANSCNTAFGTNADKVSQEKLQQAAATLGVGTDYDAGFASNFGKVQSANAPLDLSLSMIGQGGIEMSPLGMATVSASVASGETRIPWLVKGHEAKSTATPLSPDEASQLQTLMKAVVAEGSGNVLQGVMTGAKTGTAEFGDAAADTAHAWMIAWNDKYAVAAFVQDGQSGSGTAGPIIKAMFS</sequence>
<organism evidence="13 14">
    <name type="scientific">Arachnia propionica</name>
    <dbReference type="NCBI Taxonomy" id="1750"/>
    <lineage>
        <taxon>Bacteria</taxon>
        <taxon>Bacillati</taxon>
        <taxon>Actinomycetota</taxon>
        <taxon>Actinomycetes</taxon>
        <taxon>Propionibacteriales</taxon>
        <taxon>Propionibacteriaceae</taxon>
        <taxon>Arachnia</taxon>
    </lineage>
</organism>
<dbReference type="AlphaFoldDB" id="A0A448N305"/>
<name>A0A448N305_9ACTN</name>
<dbReference type="InterPro" id="IPR005311">
    <property type="entry name" value="PBP_dimer"/>
</dbReference>
<comment type="subcellular location">
    <subcellularLocation>
        <location evidence="1">Membrane</location>
    </subcellularLocation>
</comment>
<evidence type="ECO:0000256" key="5">
    <source>
        <dbReference type="ARBA" id="ARBA00022729"/>
    </source>
</evidence>
<dbReference type="Pfam" id="PF05223">
    <property type="entry name" value="MecA_N"/>
    <property type="match status" value="1"/>
</dbReference>
<evidence type="ECO:0000313" key="13">
    <source>
        <dbReference type="EMBL" id="VEH71712.1"/>
    </source>
</evidence>
<dbReference type="GO" id="GO:0008658">
    <property type="term" value="F:penicillin binding"/>
    <property type="evidence" value="ECO:0007669"/>
    <property type="project" value="InterPro"/>
</dbReference>
<keyword evidence="5" id="KW-0732">Signal</keyword>
<dbReference type="Pfam" id="PF00905">
    <property type="entry name" value="Transpeptidase"/>
    <property type="match status" value="1"/>
</dbReference>
<dbReference type="Proteomes" id="UP000273044">
    <property type="component" value="Chromosome"/>
</dbReference>
<comment type="similarity">
    <text evidence="3 9">Belongs to the class-D beta-lactamase family.</text>
</comment>
<evidence type="ECO:0000256" key="7">
    <source>
        <dbReference type="ARBA" id="ARBA00023136"/>
    </source>
</evidence>
<comment type="similarity">
    <text evidence="2">Belongs to the transpeptidase family.</text>
</comment>
<accession>A0A448N305</accession>
<evidence type="ECO:0000259" key="12">
    <source>
        <dbReference type="Pfam" id="PF05223"/>
    </source>
</evidence>
<evidence type="ECO:0000256" key="3">
    <source>
        <dbReference type="ARBA" id="ARBA00007898"/>
    </source>
</evidence>
<dbReference type="InterPro" id="IPR012338">
    <property type="entry name" value="Beta-lactam/transpept-like"/>
</dbReference>
<feature type="domain" description="Penicillin-binding protein transpeptidase" evidence="10">
    <location>
        <begin position="378"/>
        <end position="647"/>
    </location>
</feature>
<dbReference type="PANTHER" id="PTHR30627:SF24">
    <property type="entry name" value="PENICILLIN-BINDING PROTEIN 4B"/>
    <property type="match status" value="1"/>
</dbReference>
<dbReference type="Gene3D" id="3.90.1310.10">
    <property type="entry name" value="Penicillin-binding protein 2a (Domain 2)"/>
    <property type="match status" value="1"/>
</dbReference>
<comment type="catalytic activity">
    <reaction evidence="9">
        <text>a beta-lactam + H2O = a substituted beta-amino acid</text>
        <dbReference type="Rhea" id="RHEA:20401"/>
        <dbReference type="ChEBI" id="CHEBI:15377"/>
        <dbReference type="ChEBI" id="CHEBI:35627"/>
        <dbReference type="ChEBI" id="CHEBI:140347"/>
        <dbReference type="EC" id="3.5.2.6"/>
    </reaction>
</comment>